<dbReference type="Proteomes" id="UP001589698">
    <property type="component" value="Unassembled WGS sequence"/>
</dbReference>
<evidence type="ECO:0000313" key="2">
    <source>
        <dbReference type="Proteomes" id="UP001589698"/>
    </source>
</evidence>
<accession>A0ABV6DZZ1</accession>
<name>A0ABV6DZZ1_9ACTN</name>
<gene>
    <name evidence="1" type="ORF">ACFFJG_07335</name>
</gene>
<proteinExistence type="predicted"/>
<keyword evidence="2" id="KW-1185">Reference proteome</keyword>
<sequence>MPAAVDPGDPDQRIVEAAAQLPGRGGVTGWAGLRWMGGSWFDGVDRHGTLAPVPLAVGSGHRRRVHPGLVVSQEVLDLTTVVRHEGVRVTVPLWSVAYEMRKATSDTAAVVAFEMAAYDDLVSIEELTRFTDSSLWLRWGVERVRRVLPVLEENSWSPMEPVMRLAWTLEEVRPRPLANWPVFDLNGRFVGTPDLIDPVAGVYGMYDGGLHLAGEVRHRDVTKEAAYRRLGLEGAVMMAGDLADHSPFLARLDQAYARAGRRRADDRLWMAGPPRWWVPTSTVAQRRALSDDERSRYLTYRHAA</sequence>
<protein>
    <submittedName>
        <fullName evidence="1">Uncharacterized protein</fullName>
    </submittedName>
</protein>
<evidence type="ECO:0000313" key="1">
    <source>
        <dbReference type="EMBL" id="MFC0222290.1"/>
    </source>
</evidence>
<reference evidence="1 2" key="1">
    <citation type="submission" date="2024-09" db="EMBL/GenBank/DDBJ databases">
        <authorList>
            <person name="Sun Q."/>
            <person name="Mori K."/>
        </authorList>
    </citation>
    <scope>NUCLEOTIDE SEQUENCE [LARGE SCALE GENOMIC DNA]</scope>
    <source>
        <strain evidence="1 2">CCM 8654</strain>
    </source>
</reference>
<dbReference type="RefSeq" id="WP_378517947.1">
    <property type="nucleotide sequence ID" value="NZ_CBCSDI010000038.1"/>
</dbReference>
<organism evidence="1 2">
    <name type="scientific">Nocardioides zeicaulis</name>
    <dbReference type="NCBI Taxonomy" id="1776857"/>
    <lineage>
        <taxon>Bacteria</taxon>
        <taxon>Bacillati</taxon>
        <taxon>Actinomycetota</taxon>
        <taxon>Actinomycetes</taxon>
        <taxon>Propionibacteriales</taxon>
        <taxon>Nocardioidaceae</taxon>
        <taxon>Nocardioides</taxon>
    </lineage>
</organism>
<dbReference type="EMBL" id="JBHLXH010000001">
    <property type="protein sequence ID" value="MFC0222290.1"/>
    <property type="molecule type" value="Genomic_DNA"/>
</dbReference>
<comment type="caution">
    <text evidence="1">The sequence shown here is derived from an EMBL/GenBank/DDBJ whole genome shotgun (WGS) entry which is preliminary data.</text>
</comment>